<dbReference type="Gene3D" id="1.10.100.10">
    <property type="entry name" value="Insulin-like"/>
    <property type="match status" value="1"/>
</dbReference>
<reference evidence="4" key="1">
    <citation type="submission" date="2021-02" db="EMBL/GenBank/DDBJ databases">
        <authorList>
            <person name="Nowell W R."/>
        </authorList>
    </citation>
    <scope>NUCLEOTIDE SEQUENCE</scope>
</reference>
<dbReference type="InterPro" id="IPR016179">
    <property type="entry name" value="Insulin-like"/>
</dbReference>
<comment type="similarity">
    <text evidence="1">Belongs to the insulin family.</text>
</comment>
<dbReference type="AlphaFoldDB" id="A0A816F6D3"/>
<evidence type="ECO:0000313" key="6">
    <source>
        <dbReference type="EMBL" id="CAF5168640.1"/>
    </source>
</evidence>
<dbReference type="InterPro" id="IPR036438">
    <property type="entry name" value="Insulin-like_sf"/>
</dbReference>
<evidence type="ECO:0000256" key="2">
    <source>
        <dbReference type="SAM" id="SignalP"/>
    </source>
</evidence>
<dbReference type="InterPro" id="IPR022353">
    <property type="entry name" value="Insulin_CS"/>
</dbReference>
<dbReference type="GO" id="GO:0005179">
    <property type="term" value="F:hormone activity"/>
    <property type="evidence" value="ECO:0007669"/>
    <property type="project" value="InterPro"/>
</dbReference>
<dbReference type="OrthoDB" id="10026035at2759"/>
<dbReference type="SMART" id="SM00078">
    <property type="entry name" value="IlGF"/>
    <property type="match status" value="1"/>
</dbReference>
<sequence length="130" mass="14636">MSTITINTLTPVVLLIALFLIRSSYAKQYNSPSTDGNCTIKFGKRLLREGDEISINRKLYKVEDCQLKRAYQTCGPHLWYAISIVCKGIDLPEGKSNAMARIRKFTEEKLLSDACCLTACTVSEMSRYCP</sequence>
<evidence type="ECO:0000259" key="3">
    <source>
        <dbReference type="SMART" id="SM00078"/>
    </source>
</evidence>
<organism evidence="4 7">
    <name type="scientific">Rotaria magnacalcarata</name>
    <dbReference type="NCBI Taxonomy" id="392030"/>
    <lineage>
        <taxon>Eukaryota</taxon>
        <taxon>Metazoa</taxon>
        <taxon>Spiralia</taxon>
        <taxon>Gnathifera</taxon>
        <taxon>Rotifera</taxon>
        <taxon>Eurotatoria</taxon>
        <taxon>Bdelloidea</taxon>
        <taxon>Philodinida</taxon>
        <taxon>Philodinidae</taxon>
        <taxon>Rotaria</taxon>
    </lineage>
</organism>
<evidence type="ECO:0000256" key="1">
    <source>
        <dbReference type="ARBA" id="ARBA00009034"/>
    </source>
</evidence>
<dbReference type="GO" id="GO:0005576">
    <property type="term" value="C:extracellular region"/>
    <property type="evidence" value="ECO:0007669"/>
    <property type="project" value="InterPro"/>
</dbReference>
<dbReference type="Proteomes" id="UP000676336">
    <property type="component" value="Unassembled WGS sequence"/>
</dbReference>
<dbReference type="EMBL" id="CAJOBI010184284">
    <property type="protein sequence ID" value="CAF4938028.1"/>
    <property type="molecule type" value="Genomic_DNA"/>
</dbReference>
<evidence type="ECO:0000313" key="4">
    <source>
        <dbReference type="EMBL" id="CAF1655477.1"/>
    </source>
</evidence>
<evidence type="ECO:0000313" key="5">
    <source>
        <dbReference type="EMBL" id="CAF4938028.1"/>
    </source>
</evidence>
<comment type="caution">
    <text evidence="4">The sequence shown here is derived from an EMBL/GenBank/DDBJ whole genome shotgun (WGS) entry which is preliminary data.</text>
</comment>
<dbReference type="EMBL" id="CAJNOW010017182">
    <property type="protein sequence ID" value="CAF1655477.1"/>
    <property type="molecule type" value="Genomic_DNA"/>
</dbReference>
<dbReference type="Proteomes" id="UP000663834">
    <property type="component" value="Unassembled WGS sequence"/>
</dbReference>
<keyword evidence="2" id="KW-0732">Signal</keyword>
<name>A0A816F6D3_9BILA</name>
<proteinExistence type="inferred from homology"/>
<dbReference type="PROSITE" id="PS00262">
    <property type="entry name" value="INSULIN"/>
    <property type="match status" value="1"/>
</dbReference>
<gene>
    <name evidence="6" type="ORF">GIL414_LOCUS66560</name>
    <name evidence="4" type="ORF">KQP761_LOCUS30884</name>
    <name evidence="5" type="ORF">SMN809_LOCUS53504</name>
</gene>
<feature type="chain" id="PRO_5035609472" description="Insulin-like domain-containing protein" evidence="2">
    <location>
        <begin position="27"/>
        <end position="130"/>
    </location>
</feature>
<evidence type="ECO:0000313" key="7">
    <source>
        <dbReference type="Proteomes" id="UP000663834"/>
    </source>
</evidence>
<feature type="signal peptide" evidence="2">
    <location>
        <begin position="1"/>
        <end position="26"/>
    </location>
</feature>
<feature type="domain" description="Insulin-like" evidence="3">
    <location>
        <begin position="71"/>
        <end position="129"/>
    </location>
</feature>
<dbReference type="Proteomes" id="UP000681720">
    <property type="component" value="Unassembled WGS sequence"/>
</dbReference>
<dbReference type="EMBL" id="CAJOBJ010314964">
    <property type="protein sequence ID" value="CAF5168640.1"/>
    <property type="molecule type" value="Genomic_DNA"/>
</dbReference>
<accession>A0A816F6D3</accession>
<protein>
    <recommendedName>
        <fullName evidence="3">Insulin-like domain-containing protein</fullName>
    </recommendedName>
</protein>
<dbReference type="SUPFAM" id="SSF56994">
    <property type="entry name" value="Insulin-like"/>
    <property type="match status" value="1"/>
</dbReference>